<dbReference type="OrthoDB" id="5272396at2759"/>
<organism evidence="1 2">
    <name type="scientific">Monilinia vaccinii-corymbosi</name>
    <dbReference type="NCBI Taxonomy" id="61207"/>
    <lineage>
        <taxon>Eukaryota</taxon>
        <taxon>Fungi</taxon>
        <taxon>Dikarya</taxon>
        <taxon>Ascomycota</taxon>
        <taxon>Pezizomycotina</taxon>
        <taxon>Leotiomycetes</taxon>
        <taxon>Helotiales</taxon>
        <taxon>Sclerotiniaceae</taxon>
        <taxon>Monilinia</taxon>
    </lineage>
</organism>
<accession>A0A8A3PN36</accession>
<protein>
    <submittedName>
        <fullName evidence="1">Uncharacterized protein</fullName>
    </submittedName>
</protein>
<evidence type="ECO:0000313" key="2">
    <source>
        <dbReference type="Proteomes" id="UP000672032"/>
    </source>
</evidence>
<evidence type="ECO:0000313" key="1">
    <source>
        <dbReference type="EMBL" id="QSZ36887.1"/>
    </source>
</evidence>
<gene>
    <name evidence="1" type="ORF">DSL72_006770</name>
</gene>
<dbReference type="InterPro" id="IPR038883">
    <property type="entry name" value="AN11006-like"/>
</dbReference>
<name>A0A8A3PN36_9HELO</name>
<proteinExistence type="predicted"/>
<dbReference type="AlphaFoldDB" id="A0A8A3PN36"/>
<sequence length="308" mass="35741">MKTKTRLNLLIDIPREIRDQIYENAFQTPYNCVTYRCTRKDTYQILPYDPQNDECISDSPLLTLGLLSTCVQVYREASISLWKINSLGLWPADLLFSMRSLREDVFTRIQSIQVNLDLIDPDDLKFAAVLFSRMGAWSGMREEARTGAGSAWGSLKTVQLNPMRTEARKMDVKWMQRVAEAMHLRWESEELIAGENGDADESWGLYTEWMELFRKAGTPGNEAYLGDRVKRVVNVNTAWDGWTYREQGRWVNKLRHGADVREMEQVMTDLNHNFGGELWANGKLCYKEKKRLKRVFEVKPVEAEPLVE</sequence>
<reference evidence="1" key="1">
    <citation type="submission" date="2020-10" db="EMBL/GenBank/DDBJ databases">
        <title>Genome Sequence of Monilinia vaccinii-corymbosi Sheds Light on Mummy Berry Disease Infection of Blueberry and Mating Type.</title>
        <authorList>
            <person name="Yow A.G."/>
            <person name="Zhang Y."/>
            <person name="Bansal K."/>
            <person name="Eacker S.M."/>
            <person name="Sullivan S."/>
            <person name="Liachko I."/>
            <person name="Cubeta M.A."/>
            <person name="Rollins J.A."/>
            <person name="Ashrafi H."/>
        </authorList>
    </citation>
    <scope>NUCLEOTIDE SEQUENCE</scope>
    <source>
        <strain evidence="1">RL-1</strain>
    </source>
</reference>
<dbReference type="EMBL" id="CP063411">
    <property type="protein sequence ID" value="QSZ36887.1"/>
    <property type="molecule type" value="Genomic_DNA"/>
</dbReference>
<dbReference type="Proteomes" id="UP000672032">
    <property type="component" value="Chromosome 7"/>
</dbReference>
<keyword evidence="2" id="KW-1185">Reference proteome</keyword>
<dbReference type="PANTHER" id="PTHR42085">
    <property type="entry name" value="F-BOX DOMAIN-CONTAINING PROTEIN"/>
    <property type="match status" value="1"/>
</dbReference>
<dbReference type="PANTHER" id="PTHR42085:SF1">
    <property type="entry name" value="F-BOX DOMAIN-CONTAINING PROTEIN"/>
    <property type="match status" value="1"/>
</dbReference>